<accession>A0A365L0V0</accession>
<dbReference type="PANTHER" id="PTHR44085:SF2">
    <property type="entry name" value="SEPIAPTERIN REDUCTASE"/>
    <property type="match status" value="1"/>
</dbReference>
<name>A0A365L0V0_9BACL</name>
<evidence type="ECO:0000256" key="4">
    <source>
        <dbReference type="ARBA" id="ARBA00023002"/>
    </source>
</evidence>
<dbReference type="EMBL" id="QLZR01000002">
    <property type="protein sequence ID" value="RAZ79061.1"/>
    <property type="molecule type" value="Genomic_DNA"/>
</dbReference>
<keyword evidence="4" id="KW-0560">Oxidoreductase</keyword>
<dbReference type="InterPro" id="IPR051721">
    <property type="entry name" value="Biopterin_syn/organic_redct"/>
</dbReference>
<dbReference type="GO" id="GO:0004757">
    <property type="term" value="F:sepiapterin reductase (NADP+) activity"/>
    <property type="evidence" value="ECO:0007669"/>
    <property type="project" value="TreeGrafter"/>
</dbReference>
<dbReference type="Proteomes" id="UP000251002">
    <property type="component" value="Unassembled WGS sequence"/>
</dbReference>
<comment type="subcellular location">
    <subcellularLocation>
        <location evidence="1">Cytoplasm</location>
    </subcellularLocation>
</comment>
<organism evidence="5 6">
    <name type="scientific">Planococcus halotolerans</name>
    <dbReference type="NCBI Taxonomy" id="2233542"/>
    <lineage>
        <taxon>Bacteria</taxon>
        <taxon>Bacillati</taxon>
        <taxon>Bacillota</taxon>
        <taxon>Bacilli</taxon>
        <taxon>Bacillales</taxon>
        <taxon>Caryophanaceae</taxon>
        <taxon>Planococcus</taxon>
    </lineage>
</organism>
<keyword evidence="3" id="KW-0521">NADP</keyword>
<proteinExistence type="predicted"/>
<evidence type="ECO:0000256" key="3">
    <source>
        <dbReference type="ARBA" id="ARBA00022857"/>
    </source>
</evidence>
<dbReference type="InterPro" id="IPR002347">
    <property type="entry name" value="SDR_fam"/>
</dbReference>
<keyword evidence="6" id="KW-1185">Reference proteome</keyword>
<sequence>MTMEAYIITGASKGIGLALSKQLAEKGHQVYGIARSFSKEWPGTKSFDFDLLKTSEIPALIEIIFGFIPEDCEIITLINNAGTITPIGFAGNNPADEISGSIALNLTAPMITTGAFITQAADFPSQKRVINISSGAGRNAYEGWSAYCAGKAGLDHFSLCLEKEYKDIKTMSIAPGIIDTDMQGKIRESSETDFPMIENFIAYKEQGKLSTPEQTAEQLIRLFEREDFWDLETIADIRDYN</sequence>
<evidence type="ECO:0000256" key="1">
    <source>
        <dbReference type="ARBA" id="ARBA00004496"/>
    </source>
</evidence>
<gene>
    <name evidence="5" type="ORF">DP120_05445</name>
</gene>
<dbReference type="Pfam" id="PF00106">
    <property type="entry name" value="adh_short"/>
    <property type="match status" value="1"/>
</dbReference>
<dbReference type="AlphaFoldDB" id="A0A365L0V0"/>
<evidence type="ECO:0000313" key="5">
    <source>
        <dbReference type="EMBL" id="RAZ79061.1"/>
    </source>
</evidence>
<comment type="caution">
    <text evidence="5">The sequence shown here is derived from an EMBL/GenBank/DDBJ whole genome shotgun (WGS) entry which is preliminary data.</text>
</comment>
<evidence type="ECO:0000256" key="2">
    <source>
        <dbReference type="ARBA" id="ARBA00022490"/>
    </source>
</evidence>
<dbReference type="PANTHER" id="PTHR44085">
    <property type="entry name" value="SEPIAPTERIN REDUCTASE"/>
    <property type="match status" value="1"/>
</dbReference>
<keyword evidence="2" id="KW-0963">Cytoplasm</keyword>
<dbReference type="InterPro" id="IPR036291">
    <property type="entry name" value="NAD(P)-bd_dom_sf"/>
</dbReference>
<dbReference type="PRINTS" id="PR00081">
    <property type="entry name" value="GDHRDH"/>
</dbReference>
<protein>
    <submittedName>
        <fullName evidence="5">Short-chain dehydrogenase</fullName>
    </submittedName>
</protein>
<dbReference type="Gene3D" id="3.40.50.720">
    <property type="entry name" value="NAD(P)-binding Rossmann-like Domain"/>
    <property type="match status" value="1"/>
</dbReference>
<dbReference type="SUPFAM" id="SSF51735">
    <property type="entry name" value="NAD(P)-binding Rossmann-fold domains"/>
    <property type="match status" value="1"/>
</dbReference>
<dbReference type="GO" id="GO:0006729">
    <property type="term" value="P:tetrahydrobiopterin biosynthetic process"/>
    <property type="evidence" value="ECO:0007669"/>
    <property type="project" value="TreeGrafter"/>
</dbReference>
<reference evidence="5 6" key="1">
    <citation type="submission" date="2018-06" db="EMBL/GenBank/DDBJ databases">
        <title>The draft genome sequences of strains SCU63 and S1.</title>
        <authorList>
            <person name="Gan L."/>
        </authorList>
    </citation>
    <scope>NUCLEOTIDE SEQUENCE [LARGE SCALE GENOMIC DNA]</scope>
    <source>
        <strain evidence="5 6">SCU63</strain>
    </source>
</reference>
<evidence type="ECO:0000313" key="6">
    <source>
        <dbReference type="Proteomes" id="UP000251002"/>
    </source>
</evidence>
<dbReference type="GO" id="GO:0005737">
    <property type="term" value="C:cytoplasm"/>
    <property type="evidence" value="ECO:0007669"/>
    <property type="project" value="UniProtKB-SubCell"/>
</dbReference>